<sequence length="410" mass="44930">MQKPSVNAPSKGRKRQQSVSALHDAESIALWYDTRALENLTDVQREEIIGKIIESGFNGVVLYPNNWSTFADRFPPTTTRVVACADAADWQLAQAAGFFAEAQEGEARSIVSSADIQLLAQAADSGWSTCFRTHVNDARSLGDSFRHGVHHDCVMVSFKDPTNIPLELVIAELHTQPARLLKEVGADVDDAVIALGVLELGSDGVVASFTDVAQFDAFVAKLDAVRNPPMRVQTGVVRATRHLGLGYRACIDTTHMFEPDEGLLVGSTSTGGLLCCPEVFHLPYMELRPFRINAASVHSYVFHASDRTSYISELKAGSQITAVNASGRTRQIYVGRVKTEIRPLILIEVTFDGGENVNIVMQDDWHVRVFSDQALPRHVTELRPGDCVLGFTTQPGRHVGVKVDEHIIEV</sequence>
<dbReference type="OrthoDB" id="2043123at2"/>
<keyword evidence="7" id="KW-1185">Reference proteome</keyword>
<feature type="region of interest" description="Disordered" evidence="3">
    <location>
        <begin position="1"/>
        <end position="20"/>
    </location>
</feature>
<dbReference type="AlphaFoldDB" id="A0A160FPM3"/>
<reference evidence="6 7" key="1">
    <citation type="journal article" date="2016" name="Gene">
        <title>PacBio SMRT assembly of a complex multi-replicon genome reveals chlorocatechol degradative operon in a region of genome plasticity.</title>
        <authorList>
            <person name="Ricker N."/>
            <person name="Shen S.Y."/>
            <person name="Goordial J."/>
            <person name="Jin S."/>
            <person name="Fulthorpe R.R."/>
        </authorList>
    </citation>
    <scope>NUCLEOTIDE SEQUENCE [LARGE SCALE GENOMIC DNA]</scope>
    <source>
        <strain evidence="6 7">OLGA172</strain>
    </source>
</reference>
<evidence type="ECO:0000313" key="6">
    <source>
        <dbReference type="EMBL" id="ANB74780.1"/>
    </source>
</evidence>
<gene>
    <name evidence="6" type="ORF">AYM40_17235</name>
</gene>
<keyword evidence="1" id="KW-0028">Amino-acid biosynthesis</keyword>
<evidence type="ECO:0000259" key="5">
    <source>
        <dbReference type="Pfam" id="PF26558"/>
    </source>
</evidence>
<evidence type="ECO:0000256" key="2">
    <source>
        <dbReference type="ARBA" id="ARBA00023141"/>
    </source>
</evidence>
<dbReference type="Proteomes" id="UP000076852">
    <property type="component" value="Chromosome 1"/>
</dbReference>
<feature type="domain" description="3-dehydroquinate synthase N-terminal" evidence="4">
    <location>
        <begin position="43"/>
        <end position="217"/>
    </location>
</feature>
<dbReference type="EMBL" id="CP014578">
    <property type="protein sequence ID" value="ANB74780.1"/>
    <property type="molecule type" value="Genomic_DNA"/>
</dbReference>
<dbReference type="PANTHER" id="PTHR33563:SF1">
    <property type="entry name" value="3-DEHYDROQUINATE SYNTHASE"/>
    <property type="match status" value="1"/>
</dbReference>
<dbReference type="GO" id="GO:0003856">
    <property type="term" value="F:3-dehydroquinate synthase activity"/>
    <property type="evidence" value="ECO:0007669"/>
    <property type="project" value="InterPro"/>
</dbReference>
<name>A0A160FPM3_9BURK</name>
<dbReference type="GO" id="GO:0008652">
    <property type="term" value="P:amino acid biosynthetic process"/>
    <property type="evidence" value="ECO:0007669"/>
    <property type="project" value="UniProtKB-KW"/>
</dbReference>
<protein>
    <submittedName>
        <fullName evidence="6">3-dehydroquinate synthase</fullName>
    </submittedName>
</protein>
<dbReference type="GO" id="GO:0016491">
    <property type="term" value="F:oxidoreductase activity"/>
    <property type="evidence" value="ECO:0007669"/>
    <property type="project" value="InterPro"/>
</dbReference>
<dbReference type="KEGG" id="buz:AYM40_17235"/>
<organism evidence="6 7">
    <name type="scientific">Paraburkholderia phytofirmans OLGA172</name>
    <dbReference type="NCBI Taxonomy" id="1417228"/>
    <lineage>
        <taxon>Bacteria</taxon>
        <taxon>Pseudomonadati</taxon>
        <taxon>Pseudomonadota</taxon>
        <taxon>Betaproteobacteria</taxon>
        <taxon>Burkholderiales</taxon>
        <taxon>Burkholderiaceae</taxon>
        <taxon>Paraburkholderia</taxon>
    </lineage>
</organism>
<keyword evidence="2" id="KW-0057">Aromatic amino acid biosynthesis</keyword>
<dbReference type="GO" id="GO:0009073">
    <property type="term" value="P:aromatic amino acid family biosynthetic process"/>
    <property type="evidence" value="ECO:0007669"/>
    <property type="project" value="UniProtKB-KW"/>
</dbReference>
<evidence type="ECO:0000259" key="4">
    <source>
        <dbReference type="Pfam" id="PF01959"/>
    </source>
</evidence>
<accession>A0A160FPM3</accession>
<dbReference type="Pfam" id="PF01959">
    <property type="entry name" value="DHQS"/>
    <property type="match status" value="1"/>
</dbReference>
<proteinExistence type="predicted"/>
<dbReference type="Pfam" id="PF26558">
    <property type="entry name" value="DHQS_2nd"/>
    <property type="match status" value="1"/>
</dbReference>
<evidence type="ECO:0000256" key="3">
    <source>
        <dbReference type="SAM" id="MobiDB-lite"/>
    </source>
</evidence>
<dbReference type="PANTHER" id="PTHR33563">
    <property type="match status" value="1"/>
</dbReference>
<dbReference type="STRING" id="1804984.AYM40_17235"/>
<dbReference type="InterPro" id="IPR002812">
    <property type="entry name" value="DHQS"/>
</dbReference>
<dbReference type="InterPro" id="IPR030960">
    <property type="entry name" value="DHQS/DOIS_N"/>
</dbReference>
<dbReference type="InterPro" id="IPR056179">
    <property type="entry name" value="DHQS_C"/>
</dbReference>
<feature type="domain" description="3-dehydroquinate synthase C-terminal" evidence="5">
    <location>
        <begin position="237"/>
        <end position="409"/>
    </location>
</feature>
<evidence type="ECO:0000256" key="1">
    <source>
        <dbReference type="ARBA" id="ARBA00022605"/>
    </source>
</evidence>
<evidence type="ECO:0000313" key="7">
    <source>
        <dbReference type="Proteomes" id="UP000076852"/>
    </source>
</evidence>